<keyword evidence="3" id="KW-1185">Reference proteome</keyword>
<evidence type="ECO:0000259" key="1">
    <source>
        <dbReference type="PROSITE" id="PS50943"/>
    </source>
</evidence>
<dbReference type="EMBL" id="SMKS01000001">
    <property type="protein sequence ID" value="TDD10567.1"/>
    <property type="molecule type" value="Genomic_DNA"/>
</dbReference>
<dbReference type="OrthoDB" id="3831424at2"/>
<dbReference type="Gene3D" id="1.10.260.40">
    <property type="entry name" value="lambda repressor-like DNA-binding domains"/>
    <property type="match status" value="1"/>
</dbReference>
<dbReference type="InterPro" id="IPR001387">
    <property type="entry name" value="Cro/C1-type_HTH"/>
</dbReference>
<dbReference type="PROSITE" id="PS50943">
    <property type="entry name" value="HTH_CROC1"/>
    <property type="match status" value="1"/>
</dbReference>
<evidence type="ECO:0000313" key="3">
    <source>
        <dbReference type="Proteomes" id="UP000295674"/>
    </source>
</evidence>
<evidence type="ECO:0000313" key="2">
    <source>
        <dbReference type="EMBL" id="TDD10567.1"/>
    </source>
</evidence>
<dbReference type="RefSeq" id="WP_132671866.1">
    <property type="nucleotide sequence ID" value="NZ_SMKS01000001.1"/>
</dbReference>
<organism evidence="2 3">
    <name type="scientific">Saccharopolyspora terrae</name>
    <dbReference type="NCBI Taxonomy" id="2530384"/>
    <lineage>
        <taxon>Bacteria</taxon>
        <taxon>Bacillati</taxon>
        <taxon>Actinomycetota</taxon>
        <taxon>Actinomycetes</taxon>
        <taxon>Pseudonocardiales</taxon>
        <taxon>Pseudonocardiaceae</taxon>
        <taxon>Saccharopolyspora</taxon>
    </lineage>
</organism>
<sequence length="402" mass="43908">MSEESFGQALRRHRRAAGLSQAQLAQELHLDQGNLSRYENDRQRPEPATVDALDALLCAGGELRALANAATPQPATRGIPTAGAVQPCDETDAMELARRVAASDISSETLAQLEMTFDDLATAYPASSPHNLLPRLREHLGYISQLIDAPRKTLAAHRHLLVLGGWFSLLAATVHIDLNQHAPATARLRTAAGLATHAEQDEIRAWCYETEAWRTLTGGDYRRAAELSQHAQSIAPSGSSAEIQATAQEGRAWARLGEGNATYRTVERVHSLSAHLPKPVPAEHHYRYDPGKAAAYTATTLAWLGDPEGEQHARAVIDRFRPTNDFQPWPRRYATAHVDLALCTARNGRLDEAADAAQTAIASGQVAPSSWWRVREVVNHVTTGKLPTAGELQDSYRTMISR</sequence>
<reference evidence="2 3" key="1">
    <citation type="submission" date="2019-03" db="EMBL/GenBank/DDBJ databases">
        <title>Draft genome sequences of novel Actinobacteria.</title>
        <authorList>
            <person name="Sahin N."/>
            <person name="Ay H."/>
            <person name="Saygin H."/>
        </authorList>
    </citation>
    <scope>NUCLEOTIDE SEQUENCE [LARGE SCALE GENOMIC DNA]</scope>
    <source>
        <strain evidence="2 3">16K309</strain>
    </source>
</reference>
<feature type="domain" description="HTH cro/C1-type" evidence="1">
    <location>
        <begin position="10"/>
        <end position="63"/>
    </location>
</feature>
<dbReference type="SMART" id="SM00530">
    <property type="entry name" value="HTH_XRE"/>
    <property type="match status" value="1"/>
</dbReference>
<comment type="caution">
    <text evidence="2">The sequence shown here is derived from an EMBL/GenBank/DDBJ whole genome shotgun (WGS) entry which is preliminary data.</text>
</comment>
<dbReference type="InterPro" id="IPR010982">
    <property type="entry name" value="Lambda_DNA-bd_dom_sf"/>
</dbReference>
<dbReference type="CDD" id="cd00093">
    <property type="entry name" value="HTH_XRE"/>
    <property type="match status" value="1"/>
</dbReference>
<proteinExistence type="predicted"/>
<gene>
    <name evidence="2" type="ORF">E1181_00610</name>
</gene>
<name>A0A4R4W1E5_9PSEU</name>
<dbReference type="Pfam" id="PF13560">
    <property type="entry name" value="HTH_31"/>
    <property type="match status" value="1"/>
</dbReference>
<dbReference type="Proteomes" id="UP000295674">
    <property type="component" value="Unassembled WGS sequence"/>
</dbReference>
<dbReference type="GO" id="GO:0003677">
    <property type="term" value="F:DNA binding"/>
    <property type="evidence" value="ECO:0007669"/>
    <property type="project" value="InterPro"/>
</dbReference>
<protein>
    <submittedName>
        <fullName evidence="2">XRE family transcriptional regulator</fullName>
    </submittedName>
</protein>
<dbReference type="SUPFAM" id="SSF47413">
    <property type="entry name" value="lambda repressor-like DNA-binding domains"/>
    <property type="match status" value="1"/>
</dbReference>
<accession>A0A4R4W1E5</accession>
<dbReference type="AlphaFoldDB" id="A0A4R4W1E5"/>